<protein>
    <submittedName>
        <fullName evidence="3">Putative nucleotidyltransferase with HDIG domain</fullName>
    </submittedName>
</protein>
<proteinExistence type="predicted"/>
<evidence type="ECO:0000313" key="3">
    <source>
        <dbReference type="EMBL" id="ROR30499.1"/>
    </source>
</evidence>
<evidence type="ECO:0000256" key="1">
    <source>
        <dbReference type="ARBA" id="ARBA00022741"/>
    </source>
</evidence>
<dbReference type="EMBL" id="RJVG01000002">
    <property type="protein sequence ID" value="ROR30499.1"/>
    <property type="molecule type" value="Genomic_DNA"/>
</dbReference>
<keyword evidence="4" id="KW-1185">Reference proteome</keyword>
<feature type="domain" description="HD" evidence="2">
    <location>
        <begin position="59"/>
        <end position="143"/>
    </location>
</feature>
<dbReference type="NCBIfam" id="TIGR00277">
    <property type="entry name" value="HDIG"/>
    <property type="match status" value="1"/>
</dbReference>
<gene>
    <name evidence="3" type="ORF">EDD66_102150</name>
</gene>
<dbReference type="OrthoDB" id="9805698at2"/>
<reference evidence="3 4" key="1">
    <citation type="submission" date="2018-11" db="EMBL/GenBank/DDBJ databases">
        <title>Genomic Encyclopedia of Type Strains, Phase IV (KMG-IV): sequencing the most valuable type-strain genomes for metagenomic binning, comparative biology and taxonomic classification.</title>
        <authorList>
            <person name="Goeker M."/>
        </authorList>
    </citation>
    <scope>NUCLEOTIDE SEQUENCE [LARGE SCALE GENOMIC DNA]</scope>
    <source>
        <strain evidence="3 4">DSM 26537</strain>
    </source>
</reference>
<keyword evidence="3" id="KW-0808">Transferase</keyword>
<dbReference type="SUPFAM" id="SSF109604">
    <property type="entry name" value="HD-domain/PDEase-like"/>
    <property type="match status" value="1"/>
</dbReference>
<dbReference type="CDD" id="cd00077">
    <property type="entry name" value="HDc"/>
    <property type="match status" value="1"/>
</dbReference>
<dbReference type="Proteomes" id="UP000273083">
    <property type="component" value="Unassembled WGS sequence"/>
</dbReference>
<dbReference type="PANTHER" id="PTHR47545:SF2">
    <property type="entry name" value="CC-ADDING TRNA NUCLEOTIDYLTRANSFERASE"/>
    <property type="match status" value="1"/>
</dbReference>
<dbReference type="InterPro" id="IPR050124">
    <property type="entry name" value="tRNA_CCA-adding_enzyme"/>
</dbReference>
<name>A0A3N1XV47_9FIRM</name>
<dbReference type="GO" id="GO:0016740">
    <property type="term" value="F:transferase activity"/>
    <property type="evidence" value="ECO:0007669"/>
    <property type="project" value="UniProtKB-KW"/>
</dbReference>
<accession>A0A3N1XV47</accession>
<organism evidence="3 4">
    <name type="scientific">Mobilisporobacter senegalensis</name>
    <dbReference type="NCBI Taxonomy" id="1329262"/>
    <lineage>
        <taxon>Bacteria</taxon>
        <taxon>Bacillati</taxon>
        <taxon>Bacillota</taxon>
        <taxon>Clostridia</taxon>
        <taxon>Lachnospirales</taxon>
        <taxon>Lachnospiraceae</taxon>
        <taxon>Mobilisporobacter</taxon>
    </lineage>
</organism>
<dbReference type="Gene3D" id="1.10.3090.10">
    <property type="entry name" value="cca-adding enzyme, domain 2"/>
    <property type="match status" value="1"/>
</dbReference>
<dbReference type="GO" id="GO:0000166">
    <property type="term" value="F:nucleotide binding"/>
    <property type="evidence" value="ECO:0007669"/>
    <property type="project" value="UniProtKB-KW"/>
</dbReference>
<keyword evidence="1" id="KW-0547">Nucleotide-binding</keyword>
<evidence type="ECO:0000313" key="4">
    <source>
        <dbReference type="Proteomes" id="UP000273083"/>
    </source>
</evidence>
<dbReference type="AlphaFoldDB" id="A0A3N1XV47"/>
<dbReference type="RefSeq" id="WP_123608200.1">
    <property type="nucleotide sequence ID" value="NZ_RJVG01000002.1"/>
</dbReference>
<dbReference type="InterPro" id="IPR006675">
    <property type="entry name" value="HDIG_dom"/>
</dbReference>
<sequence length="202" mass="23561">MMDKEIFQTLEKHLMEDEVPSRYINKITSEPFFTEYPFKLLLKLKGIKQSPKYHPEGDVWNHTMMVLDEAAKVKNRSSNPRSFMWAALLHDIGKPDTTRERKGKITSYDHEKVGADIAKDFLGEFVSDEEFIKEVAALVRWHMQILFVVNNLPFAQVKDMKKEVDIEDIGLLGWCDRMGRGNPDPKTEKENIEVFLEKCKIK</sequence>
<evidence type="ECO:0000259" key="2">
    <source>
        <dbReference type="Pfam" id="PF01966"/>
    </source>
</evidence>
<dbReference type="InterPro" id="IPR006674">
    <property type="entry name" value="HD_domain"/>
</dbReference>
<dbReference type="InterPro" id="IPR003607">
    <property type="entry name" value="HD/PDEase_dom"/>
</dbReference>
<comment type="caution">
    <text evidence="3">The sequence shown here is derived from an EMBL/GenBank/DDBJ whole genome shotgun (WGS) entry which is preliminary data.</text>
</comment>
<dbReference type="PANTHER" id="PTHR47545">
    <property type="entry name" value="MULTIFUNCTIONAL CCA PROTEIN"/>
    <property type="match status" value="1"/>
</dbReference>
<dbReference type="Pfam" id="PF01966">
    <property type="entry name" value="HD"/>
    <property type="match status" value="1"/>
</dbReference>